<dbReference type="PANTHER" id="PTHR16301:SF20">
    <property type="entry name" value="IMPACT FAMILY MEMBER YIGZ"/>
    <property type="match status" value="1"/>
</dbReference>
<comment type="caution">
    <text evidence="4">The sequence shown here is derived from an EMBL/GenBank/DDBJ whole genome shotgun (WGS) entry which is preliminary data.</text>
</comment>
<dbReference type="Proteomes" id="UP000070174">
    <property type="component" value="Unassembled WGS sequence"/>
</dbReference>
<dbReference type="PANTHER" id="PTHR16301">
    <property type="entry name" value="IMPACT-RELATED"/>
    <property type="match status" value="1"/>
</dbReference>
<comment type="similarity">
    <text evidence="1">Belongs to the IMPACT family.</text>
</comment>
<sequence length="210" mass="23688">MYKTILKDAKAEIEIKKSIFIGHAFFVKSEEEALEILGKVKEEHRSATHNCHAYIIGEDGLTQRYSDDGEPSGTAGIPMLEVLKKEDMRNVLVLVTRYFGGTKLGAGGLVRAYTEGVVKALDEAKRCIRKNFTRTKVIYDYTFHGAIVNLLANEDYKIIEENYTDKVEVTIDIGDDKSILDKIRDMTSANFETEDLEVIELPTIDGKIIY</sequence>
<name>A0A133PSL1_9FIRM</name>
<dbReference type="InterPro" id="IPR035647">
    <property type="entry name" value="EFG_III/V"/>
</dbReference>
<gene>
    <name evidence="4" type="ORF">HMPREF3229_00055</name>
</gene>
<dbReference type="PATRIC" id="fig|54005.3.peg.55"/>
<dbReference type="Pfam" id="PF01205">
    <property type="entry name" value="Impact_N"/>
    <property type="match status" value="1"/>
</dbReference>
<proteinExistence type="inferred from homology"/>
<dbReference type="SUPFAM" id="SSF54211">
    <property type="entry name" value="Ribosomal protein S5 domain 2-like"/>
    <property type="match status" value="1"/>
</dbReference>
<organism evidence="4">
    <name type="scientific">Peptoniphilus harei</name>
    <dbReference type="NCBI Taxonomy" id="54005"/>
    <lineage>
        <taxon>Bacteria</taxon>
        <taxon>Bacillati</taxon>
        <taxon>Bacillota</taxon>
        <taxon>Tissierellia</taxon>
        <taxon>Tissierellales</taxon>
        <taxon>Peptoniphilaceae</taxon>
        <taxon>Peptoniphilus</taxon>
    </lineage>
</organism>
<protein>
    <submittedName>
        <fullName evidence="4">YigZ family protein</fullName>
    </submittedName>
</protein>
<dbReference type="Pfam" id="PF09186">
    <property type="entry name" value="DUF1949"/>
    <property type="match status" value="1"/>
</dbReference>
<evidence type="ECO:0000256" key="1">
    <source>
        <dbReference type="ARBA" id="ARBA00007665"/>
    </source>
</evidence>
<dbReference type="EMBL" id="LRQE01000002">
    <property type="protein sequence ID" value="KXA31805.1"/>
    <property type="molecule type" value="Genomic_DNA"/>
</dbReference>
<reference evidence="4 5" key="1">
    <citation type="submission" date="2016-01" db="EMBL/GenBank/DDBJ databases">
        <authorList>
            <person name="Oliw E.H."/>
        </authorList>
    </citation>
    <scope>NUCLEOTIDE SEQUENCE [LARGE SCALE GENOMIC DNA]</scope>
    <source>
        <strain evidence="4 5">CMW7756A</strain>
    </source>
</reference>
<dbReference type="InterPro" id="IPR020568">
    <property type="entry name" value="Ribosomal_Su5_D2-typ_SF"/>
</dbReference>
<dbReference type="GO" id="GO:0005737">
    <property type="term" value="C:cytoplasm"/>
    <property type="evidence" value="ECO:0007669"/>
    <property type="project" value="TreeGrafter"/>
</dbReference>
<dbReference type="InterPro" id="IPR036956">
    <property type="entry name" value="Impact_N_sf"/>
</dbReference>
<feature type="domain" description="UPF0029" evidence="3">
    <location>
        <begin position="138"/>
        <end position="188"/>
    </location>
</feature>
<evidence type="ECO:0000259" key="2">
    <source>
        <dbReference type="Pfam" id="PF01205"/>
    </source>
</evidence>
<evidence type="ECO:0000313" key="5">
    <source>
        <dbReference type="Proteomes" id="UP000070174"/>
    </source>
</evidence>
<dbReference type="InterPro" id="IPR020569">
    <property type="entry name" value="UPF0029_Impact_CS"/>
</dbReference>
<feature type="domain" description="Impact N-terminal" evidence="2">
    <location>
        <begin position="16"/>
        <end position="121"/>
    </location>
</feature>
<dbReference type="Gene3D" id="3.30.230.30">
    <property type="entry name" value="Impact, N-terminal domain"/>
    <property type="match status" value="1"/>
</dbReference>
<dbReference type="InterPro" id="IPR001498">
    <property type="entry name" value="Impact_N"/>
</dbReference>
<dbReference type="GO" id="GO:0006446">
    <property type="term" value="P:regulation of translational initiation"/>
    <property type="evidence" value="ECO:0007669"/>
    <property type="project" value="TreeGrafter"/>
</dbReference>
<dbReference type="PROSITE" id="PS00910">
    <property type="entry name" value="UPF0029"/>
    <property type="match status" value="1"/>
</dbReference>
<dbReference type="InterPro" id="IPR015269">
    <property type="entry name" value="UPF0029_Impact_C"/>
</dbReference>
<dbReference type="InterPro" id="IPR023582">
    <property type="entry name" value="Impact"/>
</dbReference>
<evidence type="ECO:0000313" key="4">
    <source>
        <dbReference type="EMBL" id="KXA31805.1"/>
    </source>
</evidence>
<evidence type="ECO:0000259" key="3">
    <source>
        <dbReference type="Pfam" id="PF09186"/>
    </source>
</evidence>
<dbReference type="AlphaFoldDB" id="A0A133PSL1"/>
<dbReference type="RefSeq" id="WP_060799356.1">
    <property type="nucleotide sequence ID" value="NZ_KQ957085.1"/>
</dbReference>
<dbReference type="InterPro" id="IPR015796">
    <property type="entry name" value="Impact_YigZ-like"/>
</dbReference>
<accession>A0A133PSL1</accession>
<dbReference type="SUPFAM" id="SSF54980">
    <property type="entry name" value="EF-G C-terminal domain-like"/>
    <property type="match status" value="1"/>
</dbReference>
<dbReference type="NCBIfam" id="TIGR00257">
    <property type="entry name" value="IMPACT_YIGZ"/>
    <property type="match status" value="1"/>
</dbReference>